<accession>A0A9P0F691</accession>
<reference evidence="1" key="1">
    <citation type="submission" date="2021-12" db="EMBL/GenBank/DDBJ databases">
        <authorList>
            <person name="King R."/>
        </authorList>
    </citation>
    <scope>NUCLEOTIDE SEQUENCE</scope>
</reference>
<protein>
    <recommendedName>
        <fullName evidence="3">OTU domain-containing protein</fullName>
    </recommendedName>
</protein>
<dbReference type="EMBL" id="OU963869">
    <property type="protein sequence ID" value="CAH0394085.1"/>
    <property type="molecule type" value="Genomic_DNA"/>
</dbReference>
<evidence type="ECO:0000313" key="1">
    <source>
        <dbReference type="EMBL" id="CAH0394085.1"/>
    </source>
</evidence>
<proteinExistence type="predicted"/>
<evidence type="ECO:0008006" key="3">
    <source>
        <dbReference type="Google" id="ProtNLM"/>
    </source>
</evidence>
<sequence>MLRIHTEEDGNCLFRSISNCLYEHQNSHLDIRLQTVEEIVSEWGVLQTLHNWRSFIGADSALPFSGISYFPNFMVETSLAPMALKSPEDFTNESVRRLDFLISQASDLYEHVVKMDPSRFADGPLEWHTFTMILEIVELMKSMYDIFGYPIPKALFDSSALEEARELCHSNGPERQAIPRPTISLISAGLISSPEADLLIWQHRISSI</sequence>
<gene>
    <name evidence="1" type="ORF">BEMITA_LOCUS12422</name>
</gene>
<keyword evidence="2" id="KW-1185">Reference proteome</keyword>
<organism evidence="1 2">
    <name type="scientific">Bemisia tabaci</name>
    <name type="common">Sweetpotato whitefly</name>
    <name type="synonym">Aleurodes tabaci</name>
    <dbReference type="NCBI Taxonomy" id="7038"/>
    <lineage>
        <taxon>Eukaryota</taxon>
        <taxon>Metazoa</taxon>
        <taxon>Ecdysozoa</taxon>
        <taxon>Arthropoda</taxon>
        <taxon>Hexapoda</taxon>
        <taxon>Insecta</taxon>
        <taxon>Pterygota</taxon>
        <taxon>Neoptera</taxon>
        <taxon>Paraneoptera</taxon>
        <taxon>Hemiptera</taxon>
        <taxon>Sternorrhyncha</taxon>
        <taxon>Aleyrodoidea</taxon>
        <taxon>Aleyrodidae</taxon>
        <taxon>Aleyrodinae</taxon>
        <taxon>Bemisia</taxon>
    </lineage>
</organism>
<evidence type="ECO:0000313" key="2">
    <source>
        <dbReference type="Proteomes" id="UP001152759"/>
    </source>
</evidence>
<dbReference type="AlphaFoldDB" id="A0A9P0F691"/>
<dbReference type="Gene3D" id="3.90.70.80">
    <property type="match status" value="1"/>
</dbReference>
<dbReference type="Proteomes" id="UP001152759">
    <property type="component" value="Chromosome 8"/>
</dbReference>
<name>A0A9P0F691_BEMTA</name>